<dbReference type="PANTHER" id="PTHR24256">
    <property type="entry name" value="TRYPTASE-RELATED"/>
    <property type="match status" value="1"/>
</dbReference>
<sequence length="379" mass="41461">MRRYLQLLGLVAFLAIITNAQNACRTPRQEVGQCIALNRCQSLFNLLRKRPLTIQDRTYLSQSQCGWSGNYPSVCCPDGVPQQPRPTARPAPVSPTTSKLPVPGQGQCGLDTSERIYGGEATKIDEYPWLALLQYSKTNGNPGFHCGGVLIHERYVLTASHCVNSAELPKTWKLTGVRLGEWNLETEEDCDTSGVGSDCADPVQDIPVETLIPHEQYEPAGEQQYNDIALLRLARPAKLSYFVKPICLPSTPELRADTAIQGKKFVVAGWGKTETRSQSDIKLKVGVDGVNKQTCNNVYQSQRRVIGDTQICAGGEKGKDSCRGDSGGPLMGSAQGPRGHFTYLAGLVSYGPSPCGMEGWPGVYTRVASYIDWIESKIY</sequence>
<proteinExistence type="inferred from homology"/>
<dbReference type="EC" id="3.4.21.-" evidence="13"/>
<dbReference type="PROSITE" id="PS00134">
    <property type="entry name" value="TRYPSIN_HIS"/>
    <property type="match status" value="1"/>
</dbReference>
<dbReference type="VEuPathDB" id="VectorBase:CSON015050"/>
<feature type="domain" description="Clip" evidence="17">
    <location>
        <begin position="23"/>
        <end position="76"/>
    </location>
</feature>
<dbReference type="PRINTS" id="PR00722">
    <property type="entry name" value="CHYMOTRYPSIN"/>
</dbReference>
<evidence type="ECO:0000256" key="12">
    <source>
        <dbReference type="ARBA" id="ARBA00024195"/>
    </source>
</evidence>
<gene>
    <name evidence="18" type="primary">CSON015050</name>
</gene>
<evidence type="ECO:0000256" key="11">
    <source>
        <dbReference type="ARBA" id="ARBA00023180"/>
    </source>
</evidence>
<evidence type="ECO:0000256" key="10">
    <source>
        <dbReference type="ARBA" id="ARBA00023157"/>
    </source>
</evidence>
<dbReference type="PROSITE" id="PS00135">
    <property type="entry name" value="TRYPSIN_SER"/>
    <property type="match status" value="1"/>
</dbReference>
<dbReference type="GO" id="GO:0045087">
    <property type="term" value="P:innate immune response"/>
    <property type="evidence" value="ECO:0007669"/>
    <property type="project" value="UniProtKB-KW"/>
</dbReference>
<comment type="domain">
    <text evidence="14">The clip domain consists of 35-55 residues which are 'knitted' together usually by 3 conserved disulfide bonds forming a clip-like compact structure.</text>
</comment>
<keyword evidence="10" id="KW-1015">Disulfide bond</keyword>
<dbReference type="Pfam" id="PF12032">
    <property type="entry name" value="CLIP"/>
    <property type="match status" value="1"/>
</dbReference>
<evidence type="ECO:0000259" key="17">
    <source>
        <dbReference type="PROSITE" id="PS51888"/>
    </source>
</evidence>
<dbReference type="PROSITE" id="PS50240">
    <property type="entry name" value="TRYPSIN_DOM"/>
    <property type="match status" value="1"/>
</dbReference>
<evidence type="ECO:0000313" key="18">
    <source>
        <dbReference type="EMBL" id="SSX19534.1"/>
    </source>
</evidence>
<evidence type="ECO:0000256" key="8">
    <source>
        <dbReference type="ARBA" id="ARBA00022859"/>
    </source>
</evidence>
<dbReference type="InterPro" id="IPR033116">
    <property type="entry name" value="TRYPSIN_SER"/>
</dbReference>
<protein>
    <recommendedName>
        <fullName evidence="14">CLIP domain-containing serine protease</fullName>
        <ecNumber evidence="13">3.4.21.-</ecNumber>
    </recommendedName>
</protein>
<dbReference type="GO" id="GO:0004252">
    <property type="term" value="F:serine-type endopeptidase activity"/>
    <property type="evidence" value="ECO:0007669"/>
    <property type="project" value="UniProtKB-UniRule"/>
</dbReference>
<keyword evidence="9" id="KW-0865">Zymogen</keyword>
<dbReference type="Gene3D" id="2.40.10.10">
    <property type="entry name" value="Trypsin-like serine proteases"/>
    <property type="match status" value="2"/>
</dbReference>
<dbReference type="InterPro" id="IPR051487">
    <property type="entry name" value="Ser/Thr_Proteases_Immune/Dev"/>
</dbReference>
<dbReference type="InterPro" id="IPR018114">
    <property type="entry name" value="TRYPSIN_HIS"/>
</dbReference>
<feature type="compositionally biased region" description="Pro residues" evidence="15">
    <location>
        <begin position="83"/>
        <end position="93"/>
    </location>
</feature>
<dbReference type="SUPFAM" id="SSF50494">
    <property type="entry name" value="Trypsin-like serine proteases"/>
    <property type="match status" value="1"/>
</dbReference>
<dbReference type="FunFam" id="2.40.10.10:FF:000028">
    <property type="entry name" value="Serine protease easter"/>
    <property type="match status" value="1"/>
</dbReference>
<evidence type="ECO:0000256" key="3">
    <source>
        <dbReference type="ARBA" id="ARBA00022588"/>
    </source>
</evidence>
<dbReference type="OMA" id="NHPLVCC"/>
<dbReference type="InterPro" id="IPR009003">
    <property type="entry name" value="Peptidase_S1_PA"/>
</dbReference>
<dbReference type="PROSITE" id="PS51888">
    <property type="entry name" value="CLIP"/>
    <property type="match status" value="1"/>
</dbReference>
<keyword evidence="4 13" id="KW-0645">Protease</keyword>
<dbReference type="GO" id="GO:0005576">
    <property type="term" value="C:extracellular region"/>
    <property type="evidence" value="ECO:0007669"/>
    <property type="project" value="UniProtKB-SubCell"/>
</dbReference>
<evidence type="ECO:0000256" key="1">
    <source>
        <dbReference type="ARBA" id="ARBA00004613"/>
    </source>
</evidence>
<comment type="subcellular location">
    <subcellularLocation>
        <location evidence="1 14">Secreted</location>
    </subcellularLocation>
</comment>
<feature type="region of interest" description="Disordered" evidence="15">
    <location>
        <begin position="82"/>
        <end position="106"/>
    </location>
</feature>
<evidence type="ECO:0000256" key="14">
    <source>
        <dbReference type="RuleBase" id="RU366078"/>
    </source>
</evidence>
<dbReference type="InterPro" id="IPR022700">
    <property type="entry name" value="CLIP"/>
</dbReference>
<name>A0A336LMT0_CULSO</name>
<dbReference type="GO" id="GO:0035008">
    <property type="term" value="P:positive regulation of melanization defense response"/>
    <property type="evidence" value="ECO:0007669"/>
    <property type="project" value="UniProtKB-ARBA"/>
</dbReference>
<keyword evidence="11" id="KW-0325">Glycoprotein</keyword>
<dbReference type="InterPro" id="IPR038565">
    <property type="entry name" value="CLIP_sf"/>
</dbReference>
<dbReference type="AlphaFoldDB" id="A0A336LMT0"/>
<organism evidence="18">
    <name type="scientific">Culicoides sonorensis</name>
    <name type="common">Biting midge</name>
    <dbReference type="NCBI Taxonomy" id="179676"/>
    <lineage>
        <taxon>Eukaryota</taxon>
        <taxon>Metazoa</taxon>
        <taxon>Ecdysozoa</taxon>
        <taxon>Arthropoda</taxon>
        <taxon>Hexapoda</taxon>
        <taxon>Insecta</taxon>
        <taxon>Pterygota</taxon>
        <taxon>Neoptera</taxon>
        <taxon>Endopterygota</taxon>
        <taxon>Diptera</taxon>
        <taxon>Nematocera</taxon>
        <taxon>Chironomoidea</taxon>
        <taxon>Ceratopogonidae</taxon>
        <taxon>Ceratopogoninae</taxon>
        <taxon>Culicoides</taxon>
        <taxon>Monoculicoides</taxon>
    </lineage>
</organism>
<keyword evidence="7 13" id="KW-0720">Serine protease</keyword>
<keyword evidence="2 14" id="KW-0964">Secreted</keyword>
<dbReference type="Pfam" id="PF00089">
    <property type="entry name" value="Trypsin"/>
    <property type="match status" value="1"/>
</dbReference>
<dbReference type="GO" id="GO:0006508">
    <property type="term" value="P:proteolysis"/>
    <property type="evidence" value="ECO:0007669"/>
    <property type="project" value="UniProtKB-KW"/>
</dbReference>
<comment type="similarity">
    <text evidence="12 14">Belongs to the peptidase S1 family. CLIP subfamily.</text>
</comment>
<dbReference type="InterPro" id="IPR001314">
    <property type="entry name" value="Peptidase_S1A"/>
</dbReference>
<evidence type="ECO:0000256" key="5">
    <source>
        <dbReference type="ARBA" id="ARBA00022729"/>
    </source>
</evidence>
<dbReference type="Gene3D" id="3.30.1640.30">
    <property type="match status" value="1"/>
</dbReference>
<evidence type="ECO:0000259" key="16">
    <source>
        <dbReference type="PROSITE" id="PS50240"/>
    </source>
</evidence>
<dbReference type="EMBL" id="UFQT01000091">
    <property type="protein sequence ID" value="SSX19534.1"/>
    <property type="molecule type" value="Genomic_DNA"/>
</dbReference>
<evidence type="ECO:0000256" key="13">
    <source>
        <dbReference type="RuleBase" id="RU363034"/>
    </source>
</evidence>
<evidence type="ECO:0000256" key="9">
    <source>
        <dbReference type="ARBA" id="ARBA00023145"/>
    </source>
</evidence>
<dbReference type="FunFam" id="2.40.10.10:FF:000084">
    <property type="entry name" value="Serine protease easter"/>
    <property type="match status" value="1"/>
</dbReference>
<dbReference type="CDD" id="cd00190">
    <property type="entry name" value="Tryp_SPc"/>
    <property type="match status" value="1"/>
</dbReference>
<dbReference type="InterPro" id="IPR001254">
    <property type="entry name" value="Trypsin_dom"/>
</dbReference>
<keyword evidence="5 14" id="KW-0732">Signal</keyword>
<reference evidence="18" key="1">
    <citation type="submission" date="2018-07" db="EMBL/GenBank/DDBJ databases">
        <authorList>
            <person name="Quirk P.G."/>
            <person name="Krulwich T.A."/>
        </authorList>
    </citation>
    <scope>NUCLEOTIDE SEQUENCE</scope>
</reference>
<evidence type="ECO:0000256" key="4">
    <source>
        <dbReference type="ARBA" id="ARBA00022670"/>
    </source>
</evidence>
<keyword evidence="6 13" id="KW-0378">Hydrolase</keyword>
<keyword evidence="3" id="KW-0399">Innate immunity</keyword>
<dbReference type="SMART" id="SM00020">
    <property type="entry name" value="Tryp_SPc"/>
    <property type="match status" value="1"/>
</dbReference>
<evidence type="ECO:0000256" key="7">
    <source>
        <dbReference type="ARBA" id="ARBA00022825"/>
    </source>
</evidence>
<feature type="domain" description="Peptidase S1" evidence="16">
    <location>
        <begin position="116"/>
        <end position="379"/>
    </location>
</feature>
<feature type="chain" id="PRO_5023971961" description="CLIP domain-containing serine protease" evidence="14">
    <location>
        <begin position="21"/>
        <end position="379"/>
    </location>
</feature>
<evidence type="ECO:0000256" key="2">
    <source>
        <dbReference type="ARBA" id="ARBA00022525"/>
    </source>
</evidence>
<feature type="signal peptide" evidence="14">
    <location>
        <begin position="1"/>
        <end position="20"/>
    </location>
</feature>
<evidence type="ECO:0000256" key="6">
    <source>
        <dbReference type="ARBA" id="ARBA00022801"/>
    </source>
</evidence>
<dbReference type="InterPro" id="IPR043504">
    <property type="entry name" value="Peptidase_S1_PA_chymotrypsin"/>
</dbReference>
<accession>A0A336LMT0</accession>
<dbReference type="FunFam" id="3.30.1640.30:FF:000001">
    <property type="entry name" value="Serine protease 7"/>
    <property type="match status" value="1"/>
</dbReference>
<keyword evidence="8" id="KW-0391">Immunity</keyword>
<evidence type="ECO:0000256" key="15">
    <source>
        <dbReference type="SAM" id="MobiDB-lite"/>
    </source>
</evidence>
<dbReference type="SMART" id="SM00680">
    <property type="entry name" value="CLIP"/>
    <property type="match status" value="1"/>
</dbReference>